<protein>
    <submittedName>
        <fullName evidence="1">3-methyladenine DNA glycosylase AlkC</fullName>
    </submittedName>
</protein>
<dbReference type="EMBL" id="FXZE01000002">
    <property type="protein sequence ID" value="SMX69521.1"/>
    <property type="molecule type" value="Genomic_DNA"/>
</dbReference>
<dbReference type="Pfam" id="PF08713">
    <property type="entry name" value="DNA_alkylation"/>
    <property type="match status" value="1"/>
</dbReference>
<dbReference type="GeneID" id="82878457"/>
<dbReference type="InterPro" id="IPR014825">
    <property type="entry name" value="DNA_alkylation"/>
</dbReference>
<dbReference type="SUPFAM" id="SSF48371">
    <property type="entry name" value="ARM repeat"/>
    <property type="match status" value="1"/>
</dbReference>
<evidence type="ECO:0000313" key="1">
    <source>
        <dbReference type="EMBL" id="SMX69521.1"/>
    </source>
</evidence>
<accession>A0A2H1I2V2</accession>
<proteinExistence type="predicted"/>
<sequence>MADFKEELSPGLIERLGSELAGASASFERATFEQLAIDGLDERELMARLDWIACALTKTTPPSPEDADRMIRGALDRGGLQDWASMAVNAYIAQTMLDRPDIGLPLLAALTSRYTAEFAIRPFIDAQYETTMGYLRAWTRDPDEHVRRLVSEGTRPRLPWGRRLAGFIADPTPTLELLDALVDDESLYVRRSVANHLNDIAKDHPDLVLETARRWAASTTQGDFVVRHGLRTLIKRGRPEAMEILGFDPDAVIEITDFTCTPASIAIGDAVTISFTLQAEEATRAAIDYVIHYQGARGPKSGKVFKLTVRDLPAGQPARFSREHRFGHVSVRTIHPGPHRIEVQVNGRILDGTIIEITEDEVSS</sequence>
<keyword evidence="2" id="KW-1185">Reference proteome</keyword>
<reference evidence="2" key="1">
    <citation type="submission" date="2017-03" db="EMBL/GenBank/DDBJ databases">
        <authorList>
            <person name="Monnet C."/>
        </authorList>
    </citation>
    <scope>NUCLEOTIDE SEQUENCE [LARGE SCALE GENOMIC DNA]</scope>
    <source>
        <strain evidence="2">P10</strain>
    </source>
</reference>
<evidence type="ECO:0000313" key="2">
    <source>
        <dbReference type="Proteomes" id="UP000234342"/>
    </source>
</evidence>
<organism evidence="1 2">
    <name type="scientific">Brevibacterium antiquum</name>
    <dbReference type="NCBI Taxonomy" id="234835"/>
    <lineage>
        <taxon>Bacteria</taxon>
        <taxon>Bacillati</taxon>
        <taxon>Actinomycetota</taxon>
        <taxon>Actinomycetes</taxon>
        <taxon>Micrococcales</taxon>
        <taxon>Brevibacteriaceae</taxon>
        <taxon>Brevibacterium</taxon>
    </lineage>
</organism>
<dbReference type="Proteomes" id="UP000234342">
    <property type="component" value="Unassembled WGS sequence"/>
</dbReference>
<dbReference type="RefSeq" id="WP_009882003.1">
    <property type="nucleotide sequence ID" value="NZ_FXZE01000002.1"/>
</dbReference>
<gene>
    <name evidence="1" type="ORF">BANT10_00505</name>
</gene>
<dbReference type="Gene3D" id="1.25.40.290">
    <property type="entry name" value="ARM repeat domains"/>
    <property type="match status" value="1"/>
</dbReference>
<name>A0A2H1I2V2_9MICO</name>
<dbReference type="AlphaFoldDB" id="A0A2H1I2V2"/>
<dbReference type="InterPro" id="IPR016024">
    <property type="entry name" value="ARM-type_fold"/>
</dbReference>